<dbReference type="Proteomes" id="UP000195221">
    <property type="component" value="Unassembled WGS sequence"/>
</dbReference>
<dbReference type="EMBL" id="NBTZ01000023">
    <property type="protein sequence ID" value="OTP78505.1"/>
    <property type="molecule type" value="Genomic_DNA"/>
</dbReference>
<proteinExistence type="predicted"/>
<name>A0A242N4A3_CABSO</name>
<dbReference type="AlphaFoldDB" id="A0A242N4A3"/>
<protein>
    <submittedName>
        <fullName evidence="1">Uncharacterized protein</fullName>
    </submittedName>
</protein>
<evidence type="ECO:0000313" key="1">
    <source>
        <dbReference type="EMBL" id="OTP78505.1"/>
    </source>
</evidence>
<comment type="caution">
    <text evidence="1">The sequence shown here is derived from an EMBL/GenBank/DDBJ whole genome shotgun (WGS) entry which is preliminary data.</text>
</comment>
<accession>A0A242N4A3</accession>
<organism evidence="1 2">
    <name type="scientific">Caballeronia sordidicola</name>
    <name type="common">Burkholderia sordidicola</name>
    <dbReference type="NCBI Taxonomy" id="196367"/>
    <lineage>
        <taxon>Bacteria</taxon>
        <taxon>Pseudomonadati</taxon>
        <taxon>Pseudomonadota</taxon>
        <taxon>Betaproteobacteria</taxon>
        <taxon>Burkholderiales</taxon>
        <taxon>Burkholderiaceae</taxon>
        <taxon>Caballeronia</taxon>
    </lineage>
</organism>
<reference evidence="1 2" key="1">
    <citation type="submission" date="2017-03" db="EMBL/GenBank/DDBJ databases">
        <title>Genome analysis of strain PAMC 26577.</title>
        <authorList>
            <person name="Oh H.-M."/>
            <person name="Yang J.-A."/>
        </authorList>
    </citation>
    <scope>NUCLEOTIDE SEQUENCE [LARGE SCALE GENOMIC DNA]</scope>
    <source>
        <strain evidence="1 2">PAMC 26577</strain>
    </source>
</reference>
<sequence length="60" mass="6808">MCYADQIVEDYRKYVRMFGADMSIRDLAQLYLERVEGSGAKIPKGMDAAFANPNTEDEGR</sequence>
<evidence type="ECO:0000313" key="2">
    <source>
        <dbReference type="Proteomes" id="UP000195221"/>
    </source>
</evidence>
<gene>
    <name evidence="1" type="ORF">PAMC26577_04900</name>
</gene>